<evidence type="ECO:0000256" key="11">
    <source>
        <dbReference type="SAM" id="SignalP"/>
    </source>
</evidence>
<evidence type="ECO:0000256" key="4">
    <source>
        <dbReference type="ARBA" id="ARBA00022692"/>
    </source>
</evidence>
<dbReference type="PROSITE" id="PS52016">
    <property type="entry name" value="TONB_DEPENDENT_REC_3"/>
    <property type="match status" value="1"/>
</dbReference>
<dbReference type="InterPro" id="IPR039426">
    <property type="entry name" value="TonB-dep_rcpt-like"/>
</dbReference>
<dbReference type="InterPro" id="IPR012910">
    <property type="entry name" value="Plug_dom"/>
</dbReference>
<reference evidence="14 15" key="1">
    <citation type="submission" date="2016-10" db="EMBL/GenBank/DDBJ databases">
        <authorList>
            <person name="de Groot N.N."/>
        </authorList>
    </citation>
    <scope>NUCLEOTIDE SEQUENCE [LARGE SCALE GENOMIC DNA]</scope>
    <source>
        <strain evidence="14 15">DSM 19886</strain>
    </source>
</reference>
<evidence type="ECO:0000256" key="7">
    <source>
        <dbReference type="ARBA" id="ARBA00023237"/>
    </source>
</evidence>
<sequence>MKHNWYLWCMLLFIHTGATAKNYVSFASMAVLNRPNFNENRDEFKLQASITGQIFDENGDPFLGVTVILKGTATGTTTDMEGRYSIAVPSEESVLVFSFVGYNKQEITVGNRTVIDISLTPDVTALDEVVVTGLGIRKSSKKLGYAVTSVKPEELTKSRTVNVMESLEGQVAGLNITPPSAGAGSSMKLRLRGQSAFAGASNSPLFVINGLPMDQGARGANGRDNQRDLGDNLQNINPDDIESMTVLKGATAAAIYGARAANGAVIITTKSGRLNQGIGVDFSSSITFSQPLNFMDEITQTEYGQGTGGVRPQTQGEAQSTGQFGFGERLDGEPTINFDGVQRPYSAYPYKLYDFLRTGINQIYTLGLSGGNEKGSFRASFANTDANGIQPANEYKKRIFNVGINYNVTEKLNLLLNVNYANEENINPPQIGTQGPGAVNFFNRTTVSTPIEAYEQSAIDPVTGAELRTNGFLGTINNPYYQLQKNQFFNDDRKRLFGTATLRYNLTDWLYLQGRYNYDYATNFMEWNDLNGAGATTIFQGDTGFYRGRYDIQQNESTDINADFLIGGTKEFGKFSVDASFGGNTWRSEFQRNAQFSSLFVVPDFYSIKNGTSFGTNDADYEPYQFRRFRINSLYGWAEFGYDDMFYLNFTGRQDWFSVLNPNNNSVFYPSVSGSFIFSELMKNQNWLNFGKLRASWAEVGSANGVGTFEGILNYNINPPFNGQTTAGVDGNFAPNPFLQPFTVTEKEAGIEMRMFNNRVRLDVAAFQKVTTDQILNVTLSNASGYDNSKQNKASLRNSGLETLIEVTPIQTTDFSWTSSWNNAYLSTKVLDVGNDSGSILLVYFNGTGNEFLGELRYTEGLSMNQLYTRTYRRNDSGQILVNDEGRLLATNSDTPGAENTNGFLPVGSSIPKHTGGWNNNFTYKNFSFGVLIDYKFGGTVLSSTHLNMLRQGHSKLSLEGRRVGENGIVVPNSVYESSGQPNTTAVSNLQSFYADYRNLQIGDPLTFKSDFIKLRSLSLSYDFTDVLNKIPELKFVKGLTFSAACRNVAILHKDFPGLDPEAIQSSGDFRAGYENSSLPTTRNYNFSLNVKF</sequence>
<evidence type="ECO:0000256" key="8">
    <source>
        <dbReference type="PROSITE-ProRule" id="PRU01360"/>
    </source>
</evidence>
<dbReference type="EMBL" id="FNGV01000001">
    <property type="protein sequence ID" value="SDL37679.1"/>
    <property type="molecule type" value="Genomic_DNA"/>
</dbReference>
<keyword evidence="11" id="KW-0732">Signal</keyword>
<keyword evidence="5 9" id="KW-0798">TonB box</keyword>
<dbReference type="InterPro" id="IPR036942">
    <property type="entry name" value="Beta-barrel_TonB_sf"/>
</dbReference>
<dbReference type="Pfam" id="PF07715">
    <property type="entry name" value="Plug"/>
    <property type="match status" value="1"/>
</dbReference>
<name>A0A1G9JJG4_9FLAO</name>
<dbReference type="GO" id="GO:0009279">
    <property type="term" value="C:cell outer membrane"/>
    <property type="evidence" value="ECO:0007669"/>
    <property type="project" value="UniProtKB-SubCell"/>
</dbReference>
<comment type="similarity">
    <text evidence="8 9">Belongs to the TonB-dependent receptor family.</text>
</comment>
<evidence type="ECO:0000256" key="6">
    <source>
        <dbReference type="ARBA" id="ARBA00023136"/>
    </source>
</evidence>
<keyword evidence="7 8" id="KW-0998">Cell outer membrane</keyword>
<dbReference type="Gene3D" id="2.40.170.20">
    <property type="entry name" value="TonB-dependent receptor, beta-barrel domain"/>
    <property type="match status" value="1"/>
</dbReference>
<dbReference type="Pfam" id="PF00593">
    <property type="entry name" value="TonB_dep_Rec_b-barrel"/>
    <property type="match status" value="1"/>
</dbReference>
<dbReference type="STRING" id="192904.SAMN04488514_101585"/>
<evidence type="ECO:0000256" key="5">
    <source>
        <dbReference type="ARBA" id="ARBA00023077"/>
    </source>
</evidence>
<dbReference type="Gene3D" id="2.60.40.1120">
    <property type="entry name" value="Carboxypeptidase-like, regulatory domain"/>
    <property type="match status" value="1"/>
</dbReference>
<evidence type="ECO:0000256" key="2">
    <source>
        <dbReference type="ARBA" id="ARBA00022448"/>
    </source>
</evidence>
<keyword evidence="6 8" id="KW-0472">Membrane</keyword>
<keyword evidence="3 8" id="KW-1134">Transmembrane beta strand</keyword>
<dbReference type="InterPro" id="IPR008969">
    <property type="entry name" value="CarboxyPept-like_regulatory"/>
</dbReference>
<protein>
    <submittedName>
        <fullName evidence="14">TonB-linked outer membrane protein, SusC/RagA family</fullName>
    </submittedName>
</protein>
<dbReference type="Pfam" id="PF13715">
    <property type="entry name" value="CarbopepD_reg_2"/>
    <property type="match status" value="1"/>
</dbReference>
<dbReference type="InterPro" id="IPR023996">
    <property type="entry name" value="TonB-dep_OMP_SusC/RagA"/>
</dbReference>
<dbReference type="SUPFAM" id="SSF56935">
    <property type="entry name" value="Porins"/>
    <property type="match status" value="1"/>
</dbReference>
<evidence type="ECO:0000259" key="12">
    <source>
        <dbReference type="Pfam" id="PF00593"/>
    </source>
</evidence>
<keyword evidence="15" id="KW-1185">Reference proteome</keyword>
<feature type="signal peptide" evidence="11">
    <location>
        <begin position="1"/>
        <end position="20"/>
    </location>
</feature>
<evidence type="ECO:0000256" key="3">
    <source>
        <dbReference type="ARBA" id="ARBA00022452"/>
    </source>
</evidence>
<keyword evidence="2 8" id="KW-0813">Transport</keyword>
<evidence type="ECO:0000256" key="10">
    <source>
        <dbReference type="SAM" id="MobiDB-lite"/>
    </source>
</evidence>
<dbReference type="InterPro" id="IPR023997">
    <property type="entry name" value="TonB-dep_OMP_SusC/RagA_CS"/>
</dbReference>
<organism evidence="14 15">
    <name type="scientific">Kriegella aquimaris</name>
    <dbReference type="NCBI Taxonomy" id="192904"/>
    <lineage>
        <taxon>Bacteria</taxon>
        <taxon>Pseudomonadati</taxon>
        <taxon>Bacteroidota</taxon>
        <taxon>Flavobacteriia</taxon>
        <taxon>Flavobacteriales</taxon>
        <taxon>Flavobacteriaceae</taxon>
        <taxon>Kriegella</taxon>
    </lineage>
</organism>
<dbReference type="NCBIfam" id="TIGR04057">
    <property type="entry name" value="SusC_RagA_signa"/>
    <property type="match status" value="1"/>
</dbReference>
<feature type="domain" description="TonB-dependent receptor-like beta-barrel" evidence="12">
    <location>
        <begin position="474"/>
        <end position="962"/>
    </location>
</feature>
<accession>A0A1G9JJG4</accession>
<dbReference type="Gene3D" id="2.170.130.10">
    <property type="entry name" value="TonB-dependent receptor, plug domain"/>
    <property type="match status" value="1"/>
</dbReference>
<proteinExistence type="inferred from homology"/>
<dbReference type="NCBIfam" id="TIGR04056">
    <property type="entry name" value="OMP_RagA_SusC"/>
    <property type="match status" value="1"/>
</dbReference>
<feature type="domain" description="TonB-dependent receptor plug" evidence="13">
    <location>
        <begin position="142"/>
        <end position="264"/>
    </location>
</feature>
<evidence type="ECO:0000256" key="1">
    <source>
        <dbReference type="ARBA" id="ARBA00004571"/>
    </source>
</evidence>
<feature type="chain" id="PRO_5011736030" evidence="11">
    <location>
        <begin position="21"/>
        <end position="1093"/>
    </location>
</feature>
<dbReference type="FunFam" id="2.60.40.1120:FF:000003">
    <property type="entry name" value="Outer membrane protein Omp121"/>
    <property type="match status" value="1"/>
</dbReference>
<dbReference type="InterPro" id="IPR037066">
    <property type="entry name" value="Plug_dom_sf"/>
</dbReference>
<dbReference type="SUPFAM" id="SSF49464">
    <property type="entry name" value="Carboxypeptidase regulatory domain-like"/>
    <property type="match status" value="1"/>
</dbReference>
<feature type="region of interest" description="Disordered" evidence="10">
    <location>
        <begin position="217"/>
        <end position="236"/>
    </location>
</feature>
<gene>
    <name evidence="14" type="ORF">SAMN04488514_101585</name>
</gene>
<comment type="subcellular location">
    <subcellularLocation>
        <location evidence="1 8">Cell outer membrane</location>
        <topology evidence="1 8">Multi-pass membrane protein</topology>
    </subcellularLocation>
</comment>
<evidence type="ECO:0000313" key="14">
    <source>
        <dbReference type="EMBL" id="SDL37679.1"/>
    </source>
</evidence>
<dbReference type="AlphaFoldDB" id="A0A1G9JJG4"/>
<dbReference type="Proteomes" id="UP000199440">
    <property type="component" value="Unassembled WGS sequence"/>
</dbReference>
<dbReference type="RefSeq" id="WP_218129524.1">
    <property type="nucleotide sequence ID" value="NZ_FNGV01000001.1"/>
</dbReference>
<evidence type="ECO:0000256" key="9">
    <source>
        <dbReference type="RuleBase" id="RU003357"/>
    </source>
</evidence>
<evidence type="ECO:0000313" key="15">
    <source>
        <dbReference type="Proteomes" id="UP000199440"/>
    </source>
</evidence>
<dbReference type="InterPro" id="IPR000531">
    <property type="entry name" value="Beta-barrel_TonB"/>
</dbReference>
<keyword evidence="4 8" id="KW-0812">Transmembrane</keyword>
<evidence type="ECO:0000259" key="13">
    <source>
        <dbReference type="Pfam" id="PF07715"/>
    </source>
</evidence>